<dbReference type="Gene3D" id="3.40.50.1820">
    <property type="entry name" value="alpha/beta hydrolase"/>
    <property type="match status" value="1"/>
</dbReference>
<name>A0A6G9CXF2_RHOER</name>
<accession>A0A6G9CXF2</accession>
<dbReference type="EMBL" id="CP050124">
    <property type="protein sequence ID" value="QIP41667.1"/>
    <property type="molecule type" value="Genomic_DNA"/>
</dbReference>
<keyword evidence="2" id="KW-0732">Signal</keyword>
<evidence type="ECO:0000256" key="1">
    <source>
        <dbReference type="SAM" id="MobiDB-lite"/>
    </source>
</evidence>
<evidence type="ECO:0000256" key="2">
    <source>
        <dbReference type="SAM" id="SignalP"/>
    </source>
</evidence>
<gene>
    <name evidence="3" type="ORF">G9444_4423</name>
</gene>
<protein>
    <submittedName>
        <fullName evidence="3">Esterase</fullName>
    </submittedName>
</protein>
<feature type="compositionally biased region" description="Basic and acidic residues" evidence="1">
    <location>
        <begin position="191"/>
        <end position="204"/>
    </location>
</feature>
<organism evidence="3 4">
    <name type="scientific">Rhodococcus erythropolis</name>
    <name type="common">Arthrobacter picolinophilus</name>
    <dbReference type="NCBI Taxonomy" id="1833"/>
    <lineage>
        <taxon>Bacteria</taxon>
        <taxon>Bacillati</taxon>
        <taxon>Actinomycetota</taxon>
        <taxon>Actinomycetes</taxon>
        <taxon>Mycobacteriales</taxon>
        <taxon>Nocardiaceae</taxon>
        <taxon>Rhodococcus</taxon>
        <taxon>Rhodococcus erythropolis group</taxon>
    </lineage>
</organism>
<dbReference type="AlphaFoldDB" id="A0A6G9CXF2"/>
<feature type="signal peptide" evidence="2">
    <location>
        <begin position="1"/>
        <end position="33"/>
    </location>
</feature>
<dbReference type="Pfam" id="PF00756">
    <property type="entry name" value="Esterase"/>
    <property type="match status" value="1"/>
</dbReference>
<feature type="chain" id="PRO_5039029110" evidence="2">
    <location>
        <begin position="34"/>
        <end position="211"/>
    </location>
</feature>
<dbReference type="InterPro" id="IPR000801">
    <property type="entry name" value="Esterase-like"/>
</dbReference>
<dbReference type="Proteomes" id="UP000502345">
    <property type="component" value="Chromosome"/>
</dbReference>
<sequence>MIETRALRTVFRVFVALATAVCGFQLLTAPGHAQSADSRLVDISVYSPSMGRDIPLQVLRPADTSTPAPTLYLLNGVDGGKDDATWSVRTDAPKFFADKHVNVVTPLSGAFSYYTDWERPDPGLAKSGNNNGVNMWTTFLTEELPPVIDSMFGTTGENALAGPVDGRHVGTGSGYGGARAVQQCRVLQRVRDDESGHRAGLRETRGRRRWG</sequence>
<evidence type="ECO:0000313" key="3">
    <source>
        <dbReference type="EMBL" id="QIP41667.1"/>
    </source>
</evidence>
<reference evidence="3 4" key="1">
    <citation type="submission" date="2020-03" db="EMBL/GenBank/DDBJ databases">
        <title>Screen low temperature-resistant strains for efficient degradation of petroleum hydrocarbons under the low temperature.</title>
        <authorList>
            <person name="Wang Y."/>
            <person name="Chen J."/>
        </authorList>
    </citation>
    <scope>NUCLEOTIDE SEQUENCE [LARGE SCALE GENOMIC DNA]</scope>
    <source>
        <strain evidence="3 4">KB1</strain>
    </source>
</reference>
<feature type="region of interest" description="Disordered" evidence="1">
    <location>
        <begin position="191"/>
        <end position="211"/>
    </location>
</feature>
<proteinExistence type="predicted"/>
<dbReference type="SUPFAM" id="SSF53474">
    <property type="entry name" value="alpha/beta-Hydrolases"/>
    <property type="match status" value="1"/>
</dbReference>
<dbReference type="InterPro" id="IPR029058">
    <property type="entry name" value="AB_hydrolase_fold"/>
</dbReference>
<evidence type="ECO:0000313" key="4">
    <source>
        <dbReference type="Proteomes" id="UP000502345"/>
    </source>
</evidence>